<proteinExistence type="predicted"/>
<feature type="compositionally biased region" description="Basic and acidic residues" evidence="1">
    <location>
        <begin position="37"/>
        <end position="49"/>
    </location>
</feature>
<organism evidence="2 3">
    <name type="scientific">Triangularia verruculosa</name>
    <dbReference type="NCBI Taxonomy" id="2587418"/>
    <lineage>
        <taxon>Eukaryota</taxon>
        <taxon>Fungi</taxon>
        <taxon>Dikarya</taxon>
        <taxon>Ascomycota</taxon>
        <taxon>Pezizomycotina</taxon>
        <taxon>Sordariomycetes</taxon>
        <taxon>Sordariomycetidae</taxon>
        <taxon>Sordariales</taxon>
        <taxon>Podosporaceae</taxon>
        <taxon>Triangularia</taxon>
    </lineage>
</organism>
<dbReference type="Proteomes" id="UP001303160">
    <property type="component" value="Unassembled WGS sequence"/>
</dbReference>
<name>A0AAN7AQG2_9PEZI</name>
<protein>
    <submittedName>
        <fullName evidence="2">Uncharacterized protein</fullName>
    </submittedName>
</protein>
<dbReference type="EMBL" id="MU864043">
    <property type="protein sequence ID" value="KAK4194722.1"/>
    <property type="molecule type" value="Genomic_DNA"/>
</dbReference>
<accession>A0AAN7AQG2</accession>
<evidence type="ECO:0000313" key="2">
    <source>
        <dbReference type="EMBL" id="KAK4194722.1"/>
    </source>
</evidence>
<reference evidence="2" key="2">
    <citation type="submission" date="2023-05" db="EMBL/GenBank/DDBJ databases">
        <authorList>
            <consortium name="Lawrence Berkeley National Laboratory"/>
            <person name="Steindorff A."/>
            <person name="Hensen N."/>
            <person name="Bonometti L."/>
            <person name="Westerberg I."/>
            <person name="Brannstrom I.O."/>
            <person name="Guillou S."/>
            <person name="Cros-Aarteil S."/>
            <person name="Calhoun S."/>
            <person name="Haridas S."/>
            <person name="Kuo A."/>
            <person name="Mondo S."/>
            <person name="Pangilinan J."/>
            <person name="Riley R."/>
            <person name="Labutti K."/>
            <person name="Andreopoulos B."/>
            <person name="Lipzen A."/>
            <person name="Chen C."/>
            <person name="Yanf M."/>
            <person name="Daum C."/>
            <person name="Ng V."/>
            <person name="Clum A."/>
            <person name="Ohm R."/>
            <person name="Martin F."/>
            <person name="Silar P."/>
            <person name="Natvig D."/>
            <person name="Lalanne C."/>
            <person name="Gautier V."/>
            <person name="Ament-Velasquez S.L."/>
            <person name="Kruys A."/>
            <person name="Hutchinson M.I."/>
            <person name="Powell A.J."/>
            <person name="Barry K."/>
            <person name="Miller A.N."/>
            <person name="Grigoriev I.V."/>
            <person name="Debuchy R."/>
            <person name="Gladieux P."/>
            <person name="Thoren M.H."/>
            <person name="Johannesson H."/>
        </authorList>
    </citation>
    <scope>NUCLEOTIDE SEQUENCE</scope>
    <source>
        <strain evidence="2">CBS 315.58</strain>
    </source>
</reference>
<feature type="region of interest" description="Disordered" evidence="1">
    <location>
        <begin position="1"/>
        <end position="49"/>
    </location>
</feature>
<keyword evidence="3" id="KW-1185">Reference proteome</keyword>
<evidence type="ECO:0000256" key="1">
    <source>
        <dbReference type="SAM" id="MobiDB-lite"/>
    </source>
</evidence>
<gene>
    <name evidence="2" type="ORF">QBC40DRAFT_301851</name>
</gene>
<comment type="caution">
    <text evidence="2">The sequence shown here is derived from an EMBL/GenBank/DDBJ whole genome shotgun (WGS) entry which is preliminary data.</text>
</comment>
<reference evidence="2" key="1">
    <citation type="journal article" date="2023" name="Mol. Phylogenet. Evol.">
        <title>Genome-scale phylogeny and comparative genomics of the fungal order Sordariales.</title>
        <authorList>
            <person name="Hensen N."/>
            <person name="Bonometti L."/>
            <person name="Westerberg I."/>
            <person name="Brannstrom I.O."/>
            <person name="Guillou S."/>
            <person name="Cros-Aarteil S."/>
            <person name="Calhoun S."/>
            <person name="Haridas S."/>
            <person name="Kuo A."/>
            <person name="Mondo S."/>
            <person name="Pangilinan J."/>
            <person name="Riley R."/>
            <person name="LaButti K."/>
            <person name="Andreopoulos B."/>
            <person name="Lipzen A."/>
            <person name="Chen C."/>
            <person name="Yan M."/>
            <person name="Daum C."/>
            <person name="Ng V."/>
            <person name="Clum A."/>
            <person name="Steindorff A."/>
            <person name="Ohm R.A."/>
            <person name="Martin F."/>
            <person name="Silar P."/>
            <person name="Natvig D.O."/>
            <person name="Lalanne C."/>
            <person name="Gautier V."/>
            <person name="Ament-Velasquez S.L."/>
            <person name="Kruys A."/>
            <person name="Hutchinson M.I."/>
            <person name="Powell A.J."/>
            <person name="Barry K."/>
            <person name="Miller A.N."/>
            <person name="Grigoriev I.V."/>
            <person name="Debuchy R."/>
            <person name="Gladieux P."/>
            <person name="Hiltunen Thoren M."/>
            <person name="Johannesson H."/>
        </authorList>
    </citation>
    <scope>NUCLEOTIDE SEQUENCE</scope>
    <source>
        <strain evidence="2">CBS 315.58</strain>
    </source>
</reference>
<sequence length="592" mass="67190">MSNLRDPNKPRSGGPNGGLPIRNKRQRDESVAPFARKNQDSRDRALDRAPFEVDTMPTTESRQYFDVSTSDHELTDEEKVFYNRPDVQVLKEYVLKSEVWTEEKVRKPWATYHMESMYDDVNYIVPTGGNSYKAKIGIGVEHCHALMASIHKAACKLPRGSMAKVTIDFVTLEQAQKERQYAINSGHLVPACAACRDKRHTAEECIMACPVSGLSMVGCGLCLSQDHIMDQCKKMQTTTWGLRKIKEALMRRNVPQYQSGWFSFLDFVFEYYGLLGKSTTEIDTILLDAEKLHKEIAGTDDPLAIFAQAPCTPWGPEFAKKIQAITNPLDPLLKGKKHPSQWHASKNSAFDLPRDTSWPGNGSSGVPLVKELLQATVSDGSRNYNSAFLRRRPVPIYWKNKVLRARSKEEIQQVEDMLLENFLEIARDIMMHRQVTLYTVHPKETELDEDGSKVFRHYLVQGDMVTFIKNCAKPSKIELLSFGKLEDVLEDKDGAKVLVRRQRNPKQVFAFSKPVVTYWVNKFLNDLGTPPYLLCGATYKEALPIETVVKTLMFPAVLEMWRKQEEPDANKGTSLGLTSQMVADVVKNRMTT</sequence>
<dbReference type="AlphaFoldDB" id="A0AAN7AQG2"/>
<evidence type="ECO:0000313" key="3">
    <source>
        <dbReference type="Proteomes" id="UP001303160"/>
    </source>
</evidence>